<dbReference type="Proteomes" id="UP001148662">
    <property type="component" value="Unassembled WGS sequence"/>
</dbReference>
<organism evidence="1 2">
    <name type="scientific">Phlebia brevispora</name>
    <dbReference type="NCBI Taxonomy" id="194682"/>
    <lineage>
        <taxon>Eukaryota</taxon>
        <taxon>Fungi</taxon>
        <taxon>Dikarya</taxon>
        <taxon>Basidiomycota</taxon>
        <taxon>Agaricomycotina</taxon>
        <taxon>Agaricomycetes</taxon>
        <taxon>Polyporales</taxon>
        <taxon>Meruliaceae</taxon>
        <taxon>Phlebia</taxon>
    </lineage>
</organism>
<evidence type="ECO:0000313" key="2">
    <source>
        <dbReference type="Proteomes" id="UP001148662"/>
    </source>
</evidence>
<accession>A0ACC1TER7</accession>
<gene>
    <name evidence="1" type="ORF">NM688_g347</name>
</gene>
<dbReference type="EMBL" id="JANHOG010000026">
    <property type="protein sequence ID" value="KAJ3559439.1"/>
    <property type="molecule type" value="Genomic_DNA"/>
</dbReference>
<sequence length="514" mass="58045">MSSEHTQRTHVPSAKQRQIEDARAEKIAVNQAKRSKAPRNNPSEVQKWLLNLKDTAQVHLAARGLVVISLKPEHSKTHNRESMGPYLTIDIQSPIHLQHADPNQLFDNDHNFRSINLDQAHASDFNSDAENIRARKKHREASPEGLPPSDEEPTANSNYASSAELQELLYDENADYSGEEAEAGRRSEHSDRASSPNEDDRRDIPTGGSQLSRHRSLKSADRKAETDPDEAVIELAWETYEVYCASDCLFSETDSKVETHLVHASWKEACTNLDQLLKMTPKEFKMIAWRATHFRSESKKVAHTIIAQMYGFQTGQSVKTKDFNIAHAAKLKNDRAFMHPASCLVLSDTSDKRIGLYRNRAIGQFFNVVLFKKNSRLGVVQSHLFRSAMPIPTMAYALTMLEYGISEWSTGYFEDTTFRISDWKLPYYTHIEDLKKFEERTAQLNMYKRIAGKLLENARSRSSAHAGVGPVRAPTYVSAIAEEVFDNELAAYEAGELKSDDEDGSSDDSARNAR</sequence>
<comment type="caution">
    <text evidence="1">The sequence shown here is derived from an EMBL/GenBank/DDBJ whole genome shotgun (WGS) entry which is preliminary data.</text>
</comment>
<keyword evidence="2" id="KW-1185">Reference proteome</keyword>
<proteinExistence type="predicted"/>
<evidence type="ECO:0000313" key="1">
    <source>
        <dbReference type="EMBL" id="KAJ3559439.1"/>
    </source>
</evidence>
<name>A0ACC1TER7_9APHY</name>
<protein>
    <submittedName>
        <fullName evidence="1">Uncharacterized protein</fullName>
    </submittedName>
</protein>
<reference evidence="1" key="1">
    <citation type="submission" date="2022-07" db="EMBL/GenBank/DDBJ databases">
        <title>Genome Sequence of Phlebia brevispora.</title>
        <authorList>
            <person name="Buettner E."/>
        </authorList>
    </citation>
    <scope>NUCLEOTIDE SEQUENCE</scope>
    <source>
        <strain evidence="1">MPL23</strain>
    </source>
</reference>